<dbReference type="OrthoDB" id="3358017at2759"/>
<dbReference type="GO" id="GO:0000324">
    <property type="term" value="C:fungal-type vacuole"/>
    <property type="evidence" value="ECO:0007669"/>
    <property type="project" value="TreeGrafter"/>
</dbReference>
<dbReference type="AlphaFoldDB" id="A0A395T3V9"/>
<feature type="transmembrane region" description="Helical" evidence="6">
    <location>
        <begin position="26"/>
        <end position="44"/>
    </location>
</feature>
<dbReference type="PANTHER" id="PTHR31465:SF9">
    <property type="entry name" value="SPHINGOID LONG-CHAIN BASE TRANSPORTER RSB1"/>
    <property type="match status" value="1"/>
</dbReference>
<comment type="caution">
    <text evidence="7">The sequence shown here is derived from an EMBL/GenBank/DDBJ whole genome shotgun (WGS) entry which is preliminary data.</text>
</comment>
<dbReference type="GO" id="GO:0005886">
    <property type="term" value="C:plasma membrane"/>
    <property type="evidence" value="ECO:0007669"/>
    <property type="project" value="TreeGrafter"/>
</dbReference>
<protein>
    <recommendedName>
        <fullName evidence="9">Rta1 like family</fullName>
    </recommendedName>
</protein>
<feature type="transmembrane region" description="Helical" evidence="6">
    <location>
        <begin position="200"/>
        <end position="218"/>
    </location>
</feature>
<feature type="transmembrane region" description="Helical" evidence="6">
    <location>
        <begin position="84"/>
        <end position="108"/>
    </location>
</feature>
<evidence type="ECO:0008006" key="9">
    <source>
        <dbReference type="Google" id="ProtNLM"/>
    </source>
</evidence>
<keyword evidence="2 6" id="KW-0812">Transmembrane</keyword>
<gene>
    <name evidence="7" type="ORF">FLONG3_2727</name>
</gene>
<keyword evidence="8" id="KW-1185">Reference proteome</keyword>
<reference evidence="7 8" key="1">
    <citation type="journal article" date="2018" name="PLoS Pathog.">
        <title>Evolution of structural diversity of trichothecenes, a family of toxins produced by plant pathogenic and entomopathogenic fungi.</title>
        <authorList>
            <person name="Proctor R.H."/>
            <person name="McCormick S.P."/>
            <person name="Kim H.S."/>
            <person name="Cardoza R.E."/>
            <person name="Stanley A.M."/>
            <person name="Lindo L."/>
            <person name="Kelly A."/>
            <person name="Brown D.W."/>
            <person name="Lee T."/>
            <person name="Vaughan M.M."/>
            <person name="Alexander N.J."/>
            <person name="Busman M."/>
            <person name="Gutierrez S."/>
        </authorList>
    </citation>
    <scope>NUCLEOTIDE SEQUENCE [LARGE SCALE GENOMIC DNA]</scope>
    <source>
        <strain evidence="7 8">NRRL 20695</strain>
    </source>
</reference>
<feature type="transmembrane region" description="Helical" evidence="6">
    <location>
        <begin position="120"/>
        <end position="142"/>
    </location>
</feature>
<dbReference type="Proteomes" id="UP000266234">
    <property type="component" value="Unassembled WGS sequence"/>
</dbReference>
<feature type="transmembrane region" description="Helical" evidence="6">
    <location>
        <begin position="50"/>
        <end position="72"/>
    </location>
</feature>
<dbReference type="PANTHER" id="PTHR31465">
    <property type="entry name" value="PROTEIN RTA1-RELATED"/>
    <property type="match status" value="1"/>
</dbReference>
<evidence type="ECO:0000256" key="5">
    <source>
        <dbReference type="SAM" id="MobiDB-lite"/>
    </source>
</evidence>
<sequence length="352" mass="38252">MAGDCGSTCPASDGFYTYSPNIGGNAVLLTVFALLSLVALYFGIRTKTYLFSLFLITGLFLEVLGFIGRILLHSKRDDQGHFFLALFGTVLGPSLMSVAMFIVLPHILSIYGRPICPFRPLVAGLIFWGLAAVTIIFELVGVTFTAYETKGFSIYSSSQFKKFLMAMEMASALLIVYSFYRLVEFADGVSGDVFQNQAAFMVIGGVLPLLAASLLTIIHPGDAFAEAWDPTSPRSLKRQSRPDPVQSPTPSGHPVHHLYDPDIRKQVSPTTPKHQRNSGGPPEMPEGSLGLPAHPKPAPKPPSPRQPREPGAPRKGPPLPLNLSAVRASRNSYRAEQRGQAAKEMVPDGELW</sequence>
<feature type="region of interest" description="Disordered" evidence="5">
    <location>
        <begin position="228"/>
        <end position="352"/>
    </location>
</feature>
<feature type="transmembrane region" description="Helical" evidence="6">
    <location>
        <begin position="163"/>
        <end position="180"/>
    </location>
</feature>
<evidence type="ECO:0000313" key="7">
    <source>
        <dbReference type="EMBL" id="RGP79156.1"/>
    </source>
</evidence>
<evidence type="ECO:0000256" key="2">
    <source>
        <dbReference type="ARBA" id="ARBA00022692"/>
    </source>
</evidence>
<evidence type="ECO:0000313" key="8">
    <source>
        <dbReference type="Proteomes" id="UP000266234"/>
    </source>
</evidence>
<keyword evidence="4 6" id="KW-0472">Membrane</keyword>
<name>A0A395T3V9_9HYPO</name>
<evidence type="ECO:0000256" key="6">
    <source>
        <dbReference type="SAM" id="Phobius"/>
    </source>
</evidence>
<proteinExistence type="predicted"/>
<dbReference type="STRING" id="694270.A0A395T3V9"/>
<dbReference type="InterPro" id="IPR007568">
    <property type="entry name" value="RTA1"/>
</dbReference>
<accession>A0A395T3V9</accession>
<comment type="subcellular location">
    <subcellularLocation>
        <location evidence="1">Membrane</location>
        <topology evidence="1">Multi-pass membrane protein</topology>
    </subcellularLocation>
</comment>
<feature type="compositionally biased region" description="Pro residues" evidence="5">
    <location>
        <begin position="294"/>
        <end position="305"/>
    </location>
</feature>
<dbReference type="Pfam" id="PF04479">
    <property type="entry name" value="RTA1"/>
    <property type="match status" value="2"/>
</dbReference>
<evidence type="ECO:0000256" key="1">
    <source>
        <dbReference type="ARBA" id="ARBA00004141"/>
    </source>
</evidence>
<evidence type="ECO:0000256" key="4">
    <source>
        <dbReference type="ARBA" id="ARBA00023136"/>
    </source>
</evidence>
<organism evidence="7 8">
    <name type="scientific">Fusarium longipes</name>
    <dbReference type="NCBI Taxonomy" id="694270"/>
    <lineage>
        <taxon>Eukaryota</taxon>
        <taxon>Fungi</taxon>
        <taxon>Dikarya</taxon>
        <taxon>Ascomycota</taxon>
        <taxon>Pezizomycotina</taxon>
        <taxon>Sordariomycetes</taxon>
        <taxon>Hypocreomycetidae</taxon>
        <taxon>Hypocreales</taxon>
        <taxon>Nectriaceae</taxon>
        <taxon>Fusarium</taxon>
    </lineage>
</organism>
<keyword evidence="3 6" id="KW-1133">Transmembrane helix</keyword>
<dbReference type="EMBL" id="PXOG01000054">
    <property type="protein sequence ID" value="RGP79156.1"/>
    <property type="molecule type" value="Genomic_DNA"/>
</dbReference>
<evidence type="ECO:0000256" key="3">
    <source>
        <dbReference type="ARBA" id="ARBA00022989"/>
    </source>
</evidence>